<name>A0AAU9VJ86_9CNID</name>
<dbReference type="EMBL" id="CALNXJ010000001">
    <property type="protein sequence ID" value="CAH3031396.1"/>
    <property type="molecule type" value="Genomic_DNA"/>
</dbReference>
<feature type="region of interest" description="Disordered" evidence="1">
    <location>
        <begin position="1"/>
        <end position="22"/>
    </location>
</feature>
<accession>A0AAU9VJ86</accession>
<comment type="caution">
    <text evidence="2">The sequence shown here is derived from an EMBL/GenBank/DDBJ whole genome shotgun (WGS) entry which is preliminary data.</text>
</comment>
<evidence type="ECO:0000313" key="2">
    <source>
        <dbReference type="EMBL" id="CAH3031396.1"/>
    </source>
</evidence>
<protein>
    <submittedName>
        <fullName evidence="2">Uncharacterized protein</fullName>
    </submittedName>
</protein>
<organism evidence="2 3">
    <name type="scientific">Pocillopora meandrina</name>
    <dbReference type="NCBI Taxonomy" id="46732"/>
    <lineage>
        <taxon>Eukaryota</taxon>
        <taxon>Metazoa</taxon>
        <taxon>Cnidaria</taxon>
        <taxon>Anthozoa</taxon>
        <taxon>Hexacorallia</taxon>
        <taxon>Scleractinia</taxon>
        <taxon>Astrocoeniina</taxon>
        <taxon>Pocilloporidae</taxon>
        <taxon>Pocillopora</taxon>
    </lineage>
</organism>
<dbReference type="Proteomes" id="UP001159428">
    <property type="component" value="Unassembled WGS sequence"/>
</dbReference>
<keyword evidence="3" id="KW-1185">Reference proteome</keyword>
<evidence type="ECO:0000313" key="3">
    <source>
        <dbReference type="Proteomes" id="UP001159428"/>
    </source>
</evidence>
<proteinExistence type="predicted"/>
<reference evidence="2 3" key="1">
    <citation type="submission" date="2022-05" db="EMBL/GenBank/DDBJ databases">
        <authorList>
            <consortium name="Genoscope - CEA"/>
            <person name="William W."/>
        </authorList>
    </citation>
    <scope>NUCLEOTIDE SEQUENCE [LARGE SCALE GENOMIC DNA]</scope>
</reference>
<gene>
    <name evidence="2" type="ORF">PMEA_00000093</name>
</gene>
<dbReference type="AlphaFoldDB" id="A0AAU9VJ86"/>
<sequence length="214" mass="24456">MGNDNLSISEHGPSQVMVDDGAPDETVVQSKFETKVVESRTSSECTPEIHSQSDELALEEVNYPTDQGERSQRVTVYRSNVKKDVIKIFSDPRIFSYSFDVVVIDARSEPEAGRGKEVLLDVMTCFWQECFTALTNGNNEKIPYIRHDLQKPECMAIARVLVYGYQKMKYFSLQRSNLSVALCLFGEKSITLEFLLKSFREYIVANKRIGRCWI</sequence>
<evidence type="ECO:0000256" key="1">
    <source>
        <dbReference type="SAM" id="MobiDB-lite"/>
    </source>
</evidence>